<protein>
    <recommendedName>
        <fullName evidence="1">SnoaL-like domain-containing protein</fullName>
    </recommendedName>
</protein>
<dbReference type="EMBL" id="JAKCXM010000003">
    <property type="protein sequence ID" value="KAJ0409591.1"/>
    <property type="molecule type" value="Genomic_DNA"/>
</dbReference>
<comment type="caution">
    <text evidence="2">The sequence shown here is derived from an EMBL/GenBank/DDBJ whole genome shotgun (WGS) entry which is preliminary data.</text>
</comment>
<reference evidence="2" key="1">
    <citation type="submission" date="2021-12" db="EMBL/GenBank/DDBJ databases">
        <title>Prjna785345.</title>
        <authorList>
            <person name="Rujirawat T."/>
            <person name="Krajaejun T."/>
        </authorList>
    </citation>
    <scope>NUCLEOTIDE SEQUENCE</scope>
    <source>
        <strain evidence="2">Pi057C3</strain>
    </source>
</reference>
<sequence length="130" mass="14144">MSATAHCIDTSAALLQAVQTASSQWIQAFNSGNAAAAAACYEPDAVMTATPFGTFTGRPSIEAFWTKLVDDGFTDVRYISPQFTALSDTEMVVSANWTMNKAHGVITKELWVLQKDGRALLREDHFEVLP</sequence>
<dbReference type="Proteomes" id="UP001209570">
    <property type="component" value="Unassembled WGS sequence"/>
</dbReference>
<proteinExistence type="predicted"/>
<evidence type="ECO:0000313" key="3">
    <source>
        <dbReference type="Proteomes" id="UP001209570"/>
    </source>
</evidence>
<evidence type="ECO:0000259" key="1">
    <source>
        <dbReference type="Pfam" id="PF12680"/>
    </source>
</evidence>
<organism evidence="2 3">
    <name type="scientific">Pythium insidiosum</name>
    <name type="common">Pythiosis disease agent</name>
    <dbReference type="NCBI Taxonomy" id="114742"/>
    <lineage>
        <taxon>Eukaryota</taxon>
        <taxon>Sar</taxon>
        <taxon>Stramenopiles</taxon>
        <taxon>Oomycota</taxon>
        <taxon>Peronosporomycetes</taxon>
        <taxon>Pythiales</taxon>
        <taxon>Pythiaceae</taxon>
        <taxon>Pythium</taxon>
    </lineage>
</organism>
<dbReference type="Gene3D" id="3.10.450.50">
    <property type="match status" value="1"/>
</dbReference>
<feature type="domain" description="SnoaL-like" evidence="1">
    <location>
        <begin position="24"/>
        <end position="99"/>
    </location>
</feature>
<dbReference type="InterPro" id="IPR032710">
    <property type="entry name" value="NTF2-like_dom_sf"/>
</dbReference>
<dbReference type="CDD" id="cd00531">
    <property type="entry name" value="NTF2_like"/>
    <property type="match status" value="1"/>
</dbReference>
<dbReference type="AlphaFoldDB" id="A0AAD5LU51"/>
<dbReference type="InterPro" id="IPR037401">
    <property type="entry name" value="SnoaL-like"/>
</dbReference>
<evidence type="ECO:0000313" key="2">
    <source>
        <dbReference type="EMBL" id="KAJ0409591.1"/>
    </source>
</evidence>
<gene>
    <name evidence="2" type="ORF">P43SY_008463</name>
</gene>
<name>A0AAD5LU51_PYTIN</name>
<keyword evidence="3" id="KW-1185">Reference proteome</keyword>
<accession>A0AAD5LU51</accession>
<dbReference type="Pfam" id="PF12680">
    <property type="entry name" value="SnoaL_2"/>
    <property type="match status" value="1"/>
</dbReference>
<dbReference type="SUPFAM" id="SSF54427">
    <property type="entry name" value="NTF2-like"/>
    <property type="match status" value="1"/>
</dbReference>